<sequence length="126" mass="13689">MAKLSLSDLHAIREREEKNLKKRDIHGRSVHVVVAMGTSGIDAGAKLTLNTIADDVEKLGIDNVIITQTGSAAPNPEPVVEVYSPESGLVVYGSVDKDAAHRIVEEHLKGGKIVDDLRIELKEKEQ</sequence>
<name>A0A9D9E141_9SPIO</name>
<dbReference type="CDD" id="cd02980">
    <property type="entry name" value="TRX_Fd_family"/>
    <property type="match status" value="1"/>
</dbReference>
<dbReference type="Proteomes" id="UP000823615">
    <property type="component" value="Unassembled WGS sequence"/>
</dbReference>
<reference evidence="1" key="1">
    <citation type="submission" date="2020-10" db="EMBL/GenBank/DDBJ databases">
        <authorList>
            <person name="Gilroy R."/>
        </authorList>
    </citation>
    <scope>NUCLEOTIDE SEQUENCE</scope>
    <source>
        <strain evidence="1">7293</strain>
    </source>
</reference>
<reference evidence="1" key="2">
    <citation type="journal article" date="2021" name="PeerJ">
        <title>Extensive microbial diversity within the chicken gut microbiome revealed by metagenomics and culture.</title>
        <authorList>
            <person name="Gilroy R."/>
            <person name="Ravi A."/>
            <person name="Getino M."/>
            <person name="Pursley I."/>
            <person name="Horton D.L."/>
            <person name="Alikhan N.F."/>
            <person name="Baker D."/>
            <person name="Gharbi K."/>
            <person name="Hall N."/>
            <person name="Watson M."/>
            <person name="Adriaenssens E.M."/>
            <person name="Foster-Nyarko E."/>
            <person name="Jarju S."/>
            <person name="Secka A."/>
            <person name="Antonio M."/>
            <person name="Oren A."/>
            <person name="Chaudhuri R.R."/>
            <person name="La Ragione R."/>
            <person name="Hildebrand F."/>
            <person name="Pallen M.J."/>
        </authorList>
    </citation>
    <scope>NUCLEOTIDE SEQUENCE</scope>
    <source>
        <strain evidence="1">7293</strain>
    </source>
</reference>
<dbReference type="Gene3D" id="3.40.30.10">
    <property type="entry name" value="Glutaredoxin"/>
    <property type="match status" value="1"/>
</dbReference>
<protein>
    <submittedName>
        <fullName evidence="1">(2Fe-2S) ferredoxin domain-containing protein</fullName>
    </submittedName>
</protein>
<dbReference type="AlphaFoldDB" id="A0A9D9E141"/>
<dbReference type="InterPro" id="IPR036249">
    <property type="entry name" value="Thioredoxin-like_sf"/>
</dbReference>
<gene>
    <name evidence="1" type="ORF">IAA97_06075</name>
</gene>
<organism evidence="1 2">
    <name type="scientific">Candidatus Ornithospirochaeta stercoripullorum</name>
    <dbReference type="NCBI Taxonomy" id="2840899"/>
    <lineage>
        <taxon>Bacteria</taxon>
        <taxon>Pseudomonadati</taxon>
        <taxon>Spirochaetota</taxon>
        <taxon>Spirochaetia</taxon>
        <taxon>Spirochaetales</taxon>
        <taxon>Spirochaetaceae</taxon>
        <taxon>Spirochaetaceae incertae sedis</taxon>
        <taxon>Candidatus Ornithospirochaeta</taxon>
    </lineage>
</organism>
<proteinExistence type="predicted"/>
<evidence type="ECO:0000313" key="1">
    <source>
        <dbReference type="EMBL" id="MBO8436528.1"/>
    </source>
</evidence>
<evidence type="ECO:0000313" key="2">
    <source>
        <dbReference type="Proteomes" id="UP000823615"/>
    </source>
</evidence>
<accession>A0A9D9E141</accession>
<dbReference type="EMBL" id="JADIMT010000069">
    <property type="protein sequence ID" value="MBO8436528.1"/>
    <property type="molecule type" value="Genomic_DNA"/>
</dbReference>
<dbReference type="SUPFAM" id="SSF52833">
    <property type="entry name" value="Thioredoxin-like"/>
    <property type="match status" value="1"/>
</dbReference>
<comment type="caution">
    <text evidence="1">The sequence shown here is derived from an EMBL/GenBank/DDBJ whole genome shotgun (WGS) entry which is preliminary data.</text>
</comment>